<dbReference type="AlphaFoldDB" id="A0A067P611"/>
<organism evidence="2 3">
    <name type="scientific">Jaapia argillacea MUCL 33604</name>
    <dbReference type="NCBI Taxonomy" id="933084"/>
    <lineage>
        <taxon>Eukaryota</taxon>
        <taxon>Fungi</taxon>
        <taxon>Dikarya</taxon>
        <taxon>Basidiomycota</taxon>
        <taxon>Agaricomycotina</taxon>
        <taxon>Agaricomycetes</taxon>
        <taxon>Agaricomycetidae</taxon>
        <taxon>Jaapiales</taxon>
        <taxon>Jaapiaceae</taxon>
        <taxon>Jaapia</taxon>
    </lineage>
</organism>
<protein>
    <recommendedName>
        <fullName evidence="1">CxC2-like cysteine cluster KDZ transposase-associated domain-containing protein</fullName>
    </recommendedName>
</protein>
<dbReference type="Proteomes" id="UP000027265">
    <property type="component" value="Unassembled WGS sequence"/>
</dbReference>
<dbReference type="PANTHER" id="PTHR33096">
    <property type="entry name" value="CXC2 DOMAIN-CONTAINING PROTEIN"/>
    <property type="match status" value="1"/>
</dbReference>
<dbReference type="InterPro" id="IPR041457">
    <property type="entry name" value="CxC2_KDZ-assoc"/>
</dbReference>
<proteinExistence type="predicted"/>
<dbReference type="STRING" id="933084.A0A067P611"/>
<dbReference type="Pfam" id="PF18758">
    <property type="entry name" value="KDZ"/>
    <property type="match status" value="1"/>
</dbReference>
<accession>A0A067P611</accession>
<evidence type="ECO:0000313" key="2">
    <source>
        <dbReference type="EMBL" id="KDQ49285.1"/>
    </source>
</evidence>
<dbReference type="InParanoid" id="A0A067P611"/>
<dbReference type="EMBL" id="KL197791">
    <property type="protein sequence ID" value="KDQ49285.1"/>
    <property type="molecule type" value="Genomic_DNA"/>
</dbReference>
<dbReference type="PANTHER" id="PTHR33096:SF1">
    <property type="entry name" value="CXC1-LIKE CYSTEINE CLUSTER ASSOCIATED WITH KDZ TRANSPOSASES DOMAIN-CONTAINING PROTEIN"/>
    <property type="match status" value="1"/>
</dbReference>
<feature type="domain" description="CxC2-like cysteine cluster KDZ transposase-associated" evidence="1">
    <location>
        <begin position="85"/>
        <end position="189"/>
    </location>
</feature>
<sequence length="880" mass="100760">MSALLKQFVDVLPNLLDQIMTRESDPTAGKECDCARGKRTTRCADSGCYQGPLVCDECFVADHRTRPFHWAEKWNGKFFEVVDLFQLGFKFHLGHQGHPCPHMASSNTGVQLTVVDVNGVHETRLFSCECFGCAFRFDQLMQACLFPASTERPSLAFTFAVLKDFHLLNLTSKVATYDYVTTLRRKTNDAFIQSVPNPYPQFLRVMRLWRVFVILRTSGQSHGIDELLPHRPEGSVAAWCHACPQPEFNMDEGWELTPAHKRHTISLIVSLDGNHGLLKKKKTDDPDDVSLLAGKAYFPKDADYDGYLATVGDTDEKSTCAYLNAVNLQNKVKFKNCDIMGVIGVKCARHDVYLALADLHKGERYANSDFALAQALRRMNATKLPYIDQTYDISCQQEVNIVKRFSLNFSDLVPVVSRMCFLIPKLHLRGHKEDCQYRYSLNYTPCVGQTCGELIEGSWAESNHEGASTKEMNHGHRHDSLSAFKRDQDDRKNHAMHIMLFKNITNAIGMVSRKRKEFEAFTASMPPGKVEEWKQLSIEAVKKDGEWDSVFKYKKFKVPSQATMYQAMLAEESKRDDRNDDLPPIAVFLNSGLKLISKQRTIRGKVQQQKNHPLAETQSEIESGRARLRVELRRWRKEQRYLMPKIGDFIADQPTCEIDEERLFLPSEFSLAQQAKYGFSSLGAEEMKLRQGEAHDALWDLRSAVKYVSALCIEKRQHVRGHKANTRAQVPIQEAHRRKQLWAEKYRAARTAMINLGLPSDDPSFPELHDKDMAIKTIDQPWELGDGSKSEGWIWHMGPLGQLSDDEQEEWSVEVDRVRWFRERADLERWEEEVESIYAELKRTIKSCQKMSEVWAALAGKSDQGRGYGEYGYKQSAMYE</sequence>
<evidence type="ECO:0000313" key="3">
    <source>
        <dbReference type="Proteomes" id="UP000027265"/>
    </source>
</evidence>
<keyword evidence="3" id="KW-1185">Reference proteome</keyword>
<dbReference type="HOGENOM" id="CLU_003703_13_1_1"/>
<dbReference type="OrthoDB" id="3256058at2759"/>
<dbReference type="InterPro" id="IPR040521">
    <property type="entry name" value="KDZ"/>
</dbReference>
<name>A0A067P611_9AGAM</name>
<evidence type="ECO:0000259" key="1">
    <source>
        <dbReference type="Pfam" id="PF18803"/>
    </source>
</evidence>
<dbReference type="Pfam" id="PF18803">
    <property type="entry name" value="CxC2"/>
    <property type="match status" value="1"/>
</dbReference>
<reference evidence="3" key="1">
    <citation type="journal article" date="2014" name="Proc. Natl. Acad. Sci. U.S.A.">
        <title>Extensive sampling of basidiomycete genomes demonstrates inadequacy of the white-rot/brown-rot paradigm for wood decay fungi.</title>
        <authorList>
            <person name="Riley R."/>
            <person name="Salamov A.A."/>
            <person name="Brown D.W."/>
            <person name="Nagy L.G."/>
            <person name="Floudas D."/>
            <person name="Held B.W."/>
            <person name="Levasseur A."/>
            <person name="Lombard V."/>
            <person name="Morin E."/>
            <person name="Otillar R."/>
            <person name="Lindquist E.A."/>
            <person name="Sun H."/>
            <person name="LaButti K.M."/>
            <person name="Schmutz J."/>
            <person name="Jabbour D."/>
            <person name="Luo H."/>
            <person name="Baker S.E."/>
            <person name="Pisabarro A.G."/>
            <person name="Walton J.D."/>
            <person name="Blanchette R.A."/>
            <person name="Henrissat B."/>
            <person name="Martin F."/>
            <person name="Cullen D."/>
            <person name="Hibbett D.S."/>
            <person name="Grigoriev I.V."/>
        </authorList>
    </citation>
    <scope>NUCLEOTIDE SEQUENCE [LARGE SCALE GENOMIC DNA]</scope>
    <source>
        <strain evidence="3">MUCL 33604</strain>
    </source>
</reference>
<gene>
    <name evidence="2" type="ORF">JAAARDRAFT_187099</name>
</gene>